<evidence type="ECO:0000256" key="6">
    <source>
        <dbReference type="ARBA" id="ARBA00022729"/>
    </source>
</evidence>
<evidence type="ECO:0000313" key="12">
    <source>
        <dbReference type="EMBL" id="PIK42548.1"/>
    </source>
</evidence>
<evidence type="ECO:0000256" key="9">
    <source>
        <dbReference type="SAM" id="MobiDB-lite"/>
    </source>
</evidence>
<sequence length="408" mass="44284">MLIDILAVETVRDEIDEALSLLREISPEGGTILSGGLRHATQQIELEGGNSASVIITLTDGLIRNDKDDSVYEADVARSYGSTVMAVRVGQSQIDDLLGVANPPSETHIFKGDTFDDLESIIAKIVNTSCVEVLSVTPDEVCANDAINVSISGNGFDKTFDTRLVYCNFKLNDTEHRVQPYVVTSTELLCESPLIPLGEFVEVQVSVNNISFVSSNVTISAMDCTPPNVLPIILGLLGGLLLLGLFLLWWFWNLLCCAVVLKDKPVAPAPPPPVLKPAPPPPKPETPKLVPGPSKVKSWPKVRWGTSGNTEAALHLERGKQASVVGVIDIETEGEMVPERPPSPSPTRAPPLPPLPPAPKKKGCCSWISETFSKILAPFRSLYDRLSLMRPQPGDKNDIPRRKKTKIH</sequence>
<evidence type="ECO:0000256" key="4">
    <source>
        <dbReference type="ARBA" id="ARBA00022692"/>
    </source>
</evidence>
<proteinExistence type="inferred from homology"/>
<gene>
    <name evidence="12" type="ORF">BSL78_20597</name>
</gene>
<dbReference type="GO" id="GO:0016020">
    <property type="term" value="C:membrane"/>
    <property type="evidence" value="ECO:0007669"/>
    <property type="project" value="UniProtKB-SubCell"/>
</dbReference>
<feature type="compositionally biased region" description="Pro residues" evidence="9">
    <location>
        <begin position="271"/>
        <end position="284"/>
    </location>
</feature>
<dbReference type="InterPro" id="IPR036465">
    <property type="entry name" value="vWFA_dom_sf"/>
</dbReference>
<dbReference type="STRING" id="307972.A0A2G8K3F6"/>
<keyword evidence="8 10" id="KW-0472">Membrane</keyword>
<evidence type="ECO:0000256" key="1">
    <source>
        <dbReference type="ARBA" id="ARBA00004479"/>
    </source>
</evidence>
<keyword evidence="3" id="KW-0597">Phosphoprotein</keyword>
<dbReference type="OrthoDB" id="10035766at2759"/>
<dbReference type="Pfam" id="PF05586">
    <property type="entry name" value="Ant_C"/>
    <property type="match status" value="1"/>
</dbReference>
<dbReference type="PANTHER" id="PTHR16059:SF25">
    <property type="entry name" value="LYSOZYME"/>
    <property type="match status" value="1"/>
</dbReference>
<dbReference type="InterPro" id="IPR008400">
    <property type="entry name" value="Anthrax_toxin_rcpt_extracel"/>
</dbReference>
<feature type="region of interest" description="Disordered" evidence="9">
    <location>
        <begin position="334"/>
        <end position="359"/>
    </location>
</feature>
<keyword evidence="12" id="KW-0675">Receptor</keyword>
<dbReference type="InterPro" id="IPR008399">
    <property type="entry name" value="Anthrax_toxin_rcpt_C"/>
</dbReference>
<dbReference type="GO" id="GO:0038023">
    <property type="term" value="F:signaling receptor activity"/>
    <property type="evidence" value="ECO:0007669"/>
    <property type="project" value="InterPro"/>
</dbReference>
<keyword evidence="7 10" id="KW-1133">Transmembrane helix</keyword>
<comment type="subcellular location">
    <subcellularLocation>
        <location evidence="1">Membrane</location>
        <topology evidence="1">Single-pass type I membrane protein</topology>
    </subcellularLocation>
</comment>
<comment type="similarity">
    <text evidence="2">Belongs to the ATR family.</text>
</comment>
<evidence type="ECO:0000256" key="7">
    <source>
        <dbReference type="ARBA" id="ARBA00022989"/>
    </source>
</evidence>
<evidence type="ECO:0000313" key="13">
    <source>
        <dbReference type="Proteomes" id="UP000230750"/>
    </source>
</evidence>
<dbReference type="SUPFAM" id="SSF53300">
    <property type="entry name" value="vWA-like"/>
    <property type="match status" value="1"/>
</dbReference>
<dbReference type="Pfam" id="PF05587">
    <property type="entry name" value="Anth_Ig"/>
    <property type="match status" value="1"/>
</dbReference>
<protein>
    <submittedName>
        <fullName evidence="12">Putative anthrax toxin receptor 1</fullName>
    </submittedName>
</protein>
<dbReference type="Gene3D" id="3.40.50.410">
    <property type="entry name" value="von Willebrand factor, type A domain"/>
    <property type="match status" value="1"/>
</dbReference>
<evidence type="ECO:0000256" key="2">
    <source>
        <dbReference type="ARBA" id="ARBA00008095"/>
    </source>
</evidence>
<feature type="compositionally biased region" description="Pro residues" evidence="9">
    <location>
        <begin position="339"/>
        <end position="358"/>
    </location>
</feature>
<dbReference type="EMBL" id="MRZV01000925">
    <property type="protein sequence ID" value="PIK42548.1"/>
    <property type="molecule type" value="Genomic_DNA"/>
</dbReference>
<dbReference type="Proteomes" id="UP000230750">
    <property type="component" value="Unassembled WGS sequence"/>
</dbReference>
<name>A0A2G8K3F6_STIJA</name>
<dbReference type="AlphaFoldDB" id="A0A2G8K3F6"/>
<dbReference type="PROSITE" id="PS50234">
    <property type="entry name" value="VWFA"/>
    <property type="match status" value="1"/>
</dbReference>
<keyword evidence="4 10" id="KW-0812">Transmembrane</keyword>
<evidence type="ECO:0000256" key="8">
    <source>
        <dbReference type="ARBA" id="ARBA00023136"/>
    </source>
</evidence>
<feature type="transmembrane region" description="Helical" evidence="10">
    <location>
        <begin position="229"/>
        <end position="252"/>
    </location>
</feature>
<keyword evidence="6" id="KW-0732">Signal</keyword>
<comment type="caution">
    <text evidence="12">The sequence shown here is derived from an EMBL/GenBank/DDBJ whole genome shotgun (WGS) entry which is preliminary data.</text>
</comment>
<feature type="domain" description="VWFA" evidence="11">
    <location>
        <begin position="1"/>
        <end position="125"/>
    </location>
</feature>
<dbReference type="GO" id="GO:0046872">
    <property type="term" value="F:metal ion binding"/>
    <property type="evidence" value="ECO:0007669"/>
    <property type="project" value="UniProtKB-KW"/>
</dbReference>
<dbReference type="Gene3D" id="2.60.40.10">
    <property type="entry name" value="Immunoglobulins"/>
    <property type="match status" value="1"/>
</dbReference>
<evidence type="ECO:0000256" key="3">
    <source>
        <dbReference type="ARBA" id="ARBA00022553"/>
    </source>
</evidence>
<feature type="region of interest" description="Disordered" evidence="9">
    <location>
        <begin position="388"/>
        <end position="408"/>
    </location>
</feature>
<keyword evidence="5" id="KW-0479">Metal-binding</keyword>
<dbReference type="InterPro" id="IPR013783">
    <property type="entry name" value="Ig-like_fold"/>
</dbReference>
<reference evidence="12 13" key="1">
    <citation type="journal article" date="2017" name="PLoS Biol.">
        <title>The sea cucumber genome provides insights into morphological evolution and visceral regeneration.</title>
        <authorList>
            <person name="Zhang X."/>
            <person name="Sun L."/>
            <person name="Yuan J."/>
            <person name="Sun Y."/>
            <person name="Gao Y."/>
            <person name="Zhang L."/>
            <person name="Li S."/>
            <person name="Dai H."/>
            <person name="Hamel J.F."/>
            <person name="Liu C."/>
            <person name="Yu Y."/>
            <person name="Liu S."/>
            <person name="Lin W."/>
            <person name="Guo K."/>
            <person name="Jin S."/>
            <person name="Xu P."/>
            <person name="Storey K.B."/>
            <person name="Huan P."/>
            <person name="Zhang T."/>
            <person name="Zhou Y."/>
            <person name="Zhang J."/>
            <person name="Lin C."/>
            <person name="Li X."/>
            <person name="Xing L."/>
            <person name="Huo D."/>
            <person name="Sun M."/>
            <person name="Wang L."/>
            <person name="Mercier A."/>
            <person name="Li F."/>
            <person name="Yang H."/>
            <person name="Xiang J."/>
        </authorList>
    </citation>
    <scope>NUCLEOTIDE SEQUENCE [LARGE SCALE GENOMIC DNA]</scope>
    <source>
        <strain evidence="12">Shaxun</strain>
        <tissue evidence="12">Muscle</tissue>
    </source>
</reference>
<evidence type="ECO:0000259" key="11">
    <source>
        <dbReference type="PROSITE" id="PS50234"/>
    </source>
</evidence>
<organism evidence="12 13">
    <name type="scientific">Stichopus japonicus</name>
    <name type="common">Sea cucumber</name>
    <dbReference type="NCBI Taxonomy" id="307972"/>
    <lineage>
        <taxon>Eukaryota</taxon>
        <taxon>Metazoa</taxon>
        <taxon>Echinodermata</taxon>
        <taxon>Eleutherozoa</taxon>
        <taxon>Echinozoa</taxon>
        <taxon>Holothuroidea</taxon>
        <taxon>Aspidochirotacea</taxon>
        <taxon>Aspidochirotida</taxon>
        <taxon>Stichopodidae</taxon>
        <taxon>Apostichopus</taxon>
    </lineage>
</organism>
<evidence type="ECO:0000256" key="5">
    <source>
        <dbReference type="ARBA" id="ARBA00022723"/>
    </source>
</evidence>
<dbReference type="PANTHER" id="PTHR16059">
    <property type="entry name" value="ANTHRAX TOXIN RECEPTOR"/>
    <property type="match status" value="1"/>
</dbReference>
<feature type="region of interest" description="Disordered" evidence="9">
    <location>
        <begin position="271"/>
        <end position="302"/>
    </location>
</feature>
<evidence type="ECO:0000256" key="10">
    <source>
        <dbReference type="SAM" id="Phobius"/>
    </source>
</evidence>
<dbReference type="Pfam" id="PF00092">
    <property type="entry name" value="VWA"/>
    <property type="match status" value="1"/>
</dbReference>
<accession>A0A2G8K3F6</accession>
<keyword evidence="13" id="KW-1185">Reference proteome</keyword>
<dbReference type="InterPro" id="IPR002035">
    <property type="entry name" value="VWF_A"/>
</dbReference>